<keyword evidence="4" id="KW-1185">Reference proteome</keyword>
<feature type="domain" description="Protein CR006 P-loop" evidence="2">
    <location>
        <begin position="24"/>
        <end position="701"/>
    </location>
</feature>
<reference evidence="3 4" key="1">
    <citation type="submission" date="2017-12" db="EMBL/GenBank/DDBJ databases">
        <title>Phylogenetic diversity of female urinary microbiome.</title>
        <authorList>
            <person name="Thomas-White K."/>
            <person name="Wolfe A.J."/>
        </authorList>
    </citation>
    <scope>NUCLEOTIDE SEQUENCE [LARGE SCALE GENOMIC DNA]</scope>
    <source>
        <strain evidence="3 4">UMB0119</strain>
    </source>
</reference>
<dbReference type="EMBL" id="PKGS01000001">
    <property type="protein sequence ID" value="PKZ17303.1"/>
    <property type="molecule type" value="Genomic_DNA"/>
</dbReference>
<gene>
    <name evidence="3" type="ORF">CYJ34_00930</name>
</gene>
<protein>
    <recommendedName>
        <fullName evidence="2">Protein CR006 P-loop domain-containing protein</fullName>
    </recommendedName>
</protein>
<accession>A0A2I1MAZ8</accession>
<sequence length="723" mass="83920">MGDFTLDLTGCDIFLDESLVIDKSVSFIFGKNGTGKTTLAYLFQEQSEDYDFRCFQGFDGIVGEDRKLNAVILGEENNEIDKEIKILEKEISDKEKLISDIEKEVLPSEDNTNNLWEKVDERKKAYTYQESKISAFFTQSASKIKKLNNPQVASTTYNKNHFKNEISKAKLLTEAEIEKHKSQINTDIKIAVSVDCQAIDLQSLLIETNSLLSKEVVEKEVISEFSGDSDKTKFAEEGFRLHDVNDKCAFCGGIVGKERYKKLERYFAADDIQQFRDELNGHIALLDDKIKVIKDVVLNVSEFYPEYIDEVSKINIDFKEKQSDILAFLSSLREKTDDKLKELFEKSDVLKLQVPESFENEINQYNKVVVENNESDLSNRKENSKNGLRFNEIKKLLDDFKYNEENLKLEQLKVDYTTQKEGLDKENEKIDELKIDIEKLRSKIVDLQAKTKNEKILAEEINHKLRLYVNFDLEYLAEVGGEGHYQVKCKNTGEYRDITQLSTGEKNIIAFLYFTQKLNEVDNPKSGLERIIVFDDPMTSNDDTMQYLIIEELNKLISQLDNMQDKIIIMTHNNHFYLNVKYNYKSYKKNIFLRLLSDGKYTTILRLSKSEEDFKTNYEALWHELGFLYVNGPSETMLLNPIRRIVETYTKFNSIDKHDMLDHVSGAAKLFNVNSHSIDDLEADLNGRSKKDIMKMMRECFSKENAINHFNQYWTIDLDSTDS</sequence>
<evidence type="ECO:0000259" key="2">
    <source>
        <dbReference type="Pfam" id="PF13166"/>
    </source>
</evidence>
<dbReference type="AlphaFoldDB" id="A0A2I1MAZ8"/>
<name>A0A2I1MAZ8_9FIRM</name>
<feature type="coiled-coil region" evidence="1">
    <location>
        <begin position="70"/>
        <end position="104"/>
    </location>
</feature>
<dbReference type="InterPro" id="IPR026866">
    <property type="entry name" value="CR006_AAA"/>
</dbReference>
<dbReference type="SUPFAM" id="SSF52540">
    <property type="entry name" value="P-loop containing nucleoside triphosphate hydrolases"/>
    <property type="match status" value="1"/>
</dbReference>
<organism evidence="3 4">
    <name type="scientific">Anaerococcus octavius</name>
    <dbReference type="NCBI Taxonomy" id="54007"/>
    <lineage>
        <taxon>Bacteria</taxon>
        <taxon>Bacillati</taxon>
        <taxon>Bacillota</taxon>
        <taxon>Tissierellia</taxon>
        <taxon>Tissierellales</taxon>
        <taxon>Peptoniphilaceae</taxon>
        <taxon>Anaerococcus</taxon>
    </lineage>
</organism>
<dbReference type="Pfam" id="PF13166">
    <property type="entry name" value="AAA_13"/>
    <property type="match status" value="1"/>
</dbReference>
<feature type="coiled-coil region" evidence="1">
    <location>
        <begin position="423"/>
        <end position="457"/>
    </location>
</feature>
<dbReference type="Gene3D" id="3.40.50.300">
    <property type="entry name" value="P-loop containing nucleotide triphosphate hydrolases"/>
    <property type="match status" value="1"/>
</dbReference>
<proteinExistence type="predicted"/>
<evidence type="ECO:0000313" key="4">
    <source>
        <dbReference type="Proteomes" id="UP000234335"/>
    </source>
</evidence>
<keyword evidence="1" id="KW-0175">Coiled coil</keyword>
<evidence type="ECO:0000313" key="3">
    <source>
        <dbReference type="EMBL" id="PKZ17303.1"/>
    </source>
</evidence>
<dbReference type="Proteomes" id="UP000234335">
    <property type="component" value="Unassembled WGS sequence"/>
</dbReference>
<dbReference type="RefSeq" id="WP_101539471.1">
    <property type="nucleotide sequence ID" value="NZ_PKGS01000001.1"/>
</dbReference>
<evidence type="ECO:0000256" key="1">
    <source>
        <dbReference type="SAM" id="Coils"/>
    </source>
</evidence>
<dbReference type="InterPro" id="IPR027417">
    <property type="entry name" value="P-loop_NTPase"/>
</dbReference>
<comment type="caution">
    <text evidence="3">The sequence shown here is derived from an EMBL/GenBank/DDBJ whole genome shotgun (WGS) entry which is preliminary data.</text>
</comment>